<dbReference type="Proteomes" id="UP000018936">
    <property type="component" value="Unassembled WGS sequence"/>
</dbReference>
<feature type="region of interest" description="Disordered" evidence="1">
    <location>
        <begin position="17"/>
        <end position="37"/>
    </location>
</feature>
<dbReference type="PANTHER" id="PTHR16108">
    <property type="match status" value="1"/>
</dbReference>
<dbReference type="Pfam" id="PF15817">
    <property type="entry name" value="TMEM40"/>
    <property type="match status" value="1"/>
</dbReference>
<gene>
    <name evidence="3" type="primary">Tmem40</name>
    <name evidence="3" type="ORF">L345_07221</name>
</gene>
<dbReference type="EMBL" id="AZIM01001414">
    <property type="protein sequence ID" value="ETE67005.1"/>
    <property type="molecule type" value="Genomic_DNA"/>
</dbReference>
<sequence>MQKLASSYTLERCLKSSGHSSTMDTSDSVALSQKPKQKDLSSEIIPYSETVCDNGVCHSTQHSRWWIPRIRKDDEFFHFVIICFAVGMLLVCYYKYNNWTISTGIGLMTFAALETTGIYFGLWQRIRSILESFIPLIQRVRMPGFKKLN</sequence>
<feature type="non-terminal residue" evidence="3">
    <location>
        <position position="1"/>
    </location>
</feature>
<keyword evidence="2" id="KW-0472">Membrane</keyword>
<organism evidence="3 4">
    <name type="scientific">Ophiophagus hannah</name>
    <name type="common">King cobra</name>
    <name type="synonym">Naja hannah</name>
    <dbReference type="NCBI Taxonomy" id="8665"/>
    <lineage>
        <taxon>Eukaryota</taxon>
        <taxon>Metazoa</taxon>
        <taxon>Chordata</taxon>
        <taxon>Craniata</taxon>
        <taxon>Vertebrata</taxon>
        <taxon>Euteleostomi</taxon>
        <taxon>Lepidosauria</taxon>
        <taxon>Squamata</taxon>
        <taxon>Bifurcata</taxon>
        <taxon>Unidentata</taxon>
        <taxon>Episquamata</taxon>
        <taxon>Toxicofera</taxon>
        <taxon>Serpentes</taxon>
        <taxon>Colubroidea</taxon>
        <taxon>Elapidae</taxon>
        <taxon>Elapinae</taxon>
        <taxon>Ophiophagus</taxon>
    </lineage>
</organism>
<evidence type="ECO:0000256" key="1">
    <source>
        <dbReference type="SAM" id="MobiDB-lite"/>
    </source>
</evidence>
<dbReference type="PANTHER" id="PTHR16108:SF2">
    <property type="entry name" value="TRANSMEMBRANE PROTEIN 40"/>
    <property type="match status" value="1"/>
</dbReference>
<feature type="compositionally biased region" description="Polar residues" evidence="1">
    <location>
        <begin position="17"/>
        <end position="31"/>
    </location>
</feature>
<protein>
    <submittedName>
        <fullName evidence="3">Transmembrane protein 40</fullName>
    </submittedName>
</protein>
<reference evidence="3 4" key="1">
    <citation type="journal article" date="2013" name="Proc. Natl. Acad. Sci. U.S.A.">
        <title>The king cobra genome reveals dynamic gene evolution and adaptation in the snake venom system.</title>
        <authorList>
            <person name="Vonk F.J."/>
            <person name="Casewell N.R."/>
            <person name="Henkel C.V."/>
            <person name="Heimberg A.M."/>
            <person name="Jansen H.J."/>
            <person name="McCleary R.J."/>
            <person name="Kerkkamp H.M."/>
            <person name="Vos R.A."/>
            <person name="Guerreiro I."/>
            <person name="Calvete J.J."/>
            <person name="Wuster W."/>
            <person name="Woods A.E."/>
            <person name="Logan J.M."/>
            <person name="Harrison R.A."/>
            <person name="Castoe T.A."/>
            <person name="de Koning A.P."/>
            <person name="Pollock D.D."/>
            <person name="Yandell M."/>
            <person name="Calderon D."/>
            <person name="Renjifo C."/>
            <person name="Currier R.B."/>
            <person name="Salgado D."/>
            <person name="Pla D."/>
            <person name="Sanz L."/>
            <person name="Hyder A.S."/>
            <person name="Ribeiro J.M."/>
            <person name="Arntzen J.W."/>
            <person name="van den Thillart G.E."/>
            <person name="Boetzer M."/>
            <person name="Pirovano W."/>
            <person name="Dirks R.P."/>
            <person name="Spaink H.P."/>
            <person name="Duboule D."/>
            <person name="McGlinn E."/>
            <person name="Kini R.M."/>
            <person name="Richardson M.K."/>
        </authorList>
    </citation>
    <scope>NUCLEOTIDE SEQUENCE</scope>
    <source>
        <tissue evidence="3">Blood</tissue>
    </source>
</reference>
<dbReference type="InterPro" id="IPR026181">
    <property type="entry name" value="TMEM40"/>
</dbReference>
<keyword evidence="2" id="KW-1133">Transmembrane helix</keyword>
<evidence type="ECO:0000256" key="2">
    <source>
        <dbReference type="SAM" id="Phobius"/>
    </source>
</evidence>
<comment type="caution">
    <text evidence="3">The sequence shown here is derived from an EMBL/GenBank/DDBJ whole genome shotgun (WGS) entry which is preliminary data.</text>
</comment>
<evidence type="ECO:0000313" key="3">
    <source>
        <dbReference type="EMBL" id="ETE67005.1"/>
    </source>
</evidence>
<keyword evidence="4" id="KW-1185">Reference proteome</keyword>
<keyword evidence="2 3" id="KW-0812">Transmembrane</keyword>
<accession>V8NY97</accession>
<feature type="transmembrane region" description="Helical" evidence="2">
    <location>
        <begin position="102"/>
        <end position="122"/>
    </location>
</feature>
<name>V8NY97_OPHHA</name>
<dbReference type="OrthoDB" id="9382530at2759"/>
<proteinExistence type="predicted"/>
<feature type="transmembrane region" description="Helical" evidence="2">
    <location>
        <begin position="76"/>
        <end position="96"/>
    </location>
</feature>
<dbReference type="AlphaFoldDB" id="V8NY97"/>
<evidence type="ECO:0000313" key="4">
    <source>
        <dbReference type="Proteomes" id="UP000018936"/>
    </source>
</evidence>